<dbReference type="InterPro" id="IPR006166">
    <property type="entry name" value="ERCC4_domain"/>
</dbReference>
<dbReference type="GO" id="GO:0008821">
    <property type="term" value="F:crossover junction DNA endonuclease activity"/>
    <property type="evidence" value="ECO:0007669"/>
    <property type="project" value="UniProtKB-UniRule"/>
</dbReference>
<proteinExistence type="inferred from homology"/>
<dbReference type="InterPro" id="IPR033309">
    <property type="entry name" value="Mus81"/>
</dbReference>
<dbReference type="Pfam" id="PF21292">
    <property type="entry name" value="EME1-MUS81_C"/>
    <property type="match status" value="1"/>
</dbReference>
<keyword evidence="10 13" id="KW-0233">DNA recombination</keyword>
<dbReference type="AlphaFoldDB" id="A0A9N9RS23"/>
<reference evidence="16" key="1">
    <citation type="submission" date="2022-01" db="EMBL/GenBank/DDBJ databases">
        <authorList>
            <person name="King R."/>
        </authorList>
    </citation>
    <scope>NUCLEOTIDE SEQUENCE</scope>
</reference>
<evidence type="ECO:0000256" key="9">
    <source>
        <dbReference type="ARBA" id="ARBA00022842"/>
    </source>
</evidence>
<comment type="similarity">
    <text evidence="3 13">Belongs to the XPF family.</text>
</comment>
<dbReference type="GO" id="GO:0048257">
    <property type="term" value="F:3'-flap endonuclease activity"/>
    <property type="evidence" value="ECO:0007669"/>
    <property type="project" value="TreeGrafter"/>
</dbReference>
<reference evidence="16" key="2">
    <citation type="submission" date="2022-10" db="EMBL/GenBank/DDBJ databases">
        <authorList>
            <consortium name="ENA_rothamsted_submissions"/>
            <consortium name="culmorum"/>
            <person name="King R."/>
        </authorList>
    </citation>
    <scope>NUCLEOTIDE SEQUENCE</scope>
</reference>
<keyword evidence="5 13" id="KW-0479">Metal-binding</keyword>
<dbReference type="GO" id="GO:0046872">
    <property type="term" value="F:metal ion binding"/>
    <property type="evidence" value="ECO:0007669"/>
    <property type="project" value="UniProtKB-UniRule"/>
</dbReference>
<accession>A0A9N9RS23</accession>
<dbReference type="PANTHER" id="PTHR13451">
    <property type="entry name" value="CLASS II CROSSOVER JUNCTION ENDONUCLEASE MUS81"/>
    <property type="match status" value="1"/>
</dbReference>
<dbReference type="Pfam" id="PF14716">
    <property type="entry name" value="HHH_8"/>
    <property type="match status" value="1"/>
</dbReference>
<evidence type="ECO:0000256" key="3">
    <source>
        <dbReference type="ARBA" id="ARBA00010015"/>
    </source>
</evidence>
<evidence type="ECO:0000313" key="17">
    <source>
        <dbReference type="Proteomes" id="UP001153620"/>
    </source>
</evidence>
<comment type="cofactor">
    <cofactor evidence="1 13">
        <name>Mg(2+)</name>
        <dbReference type="ChEBI" id="CHEBI:18420"/>
    </cofactor>
</comment>
<evidence type="ECO:0000256" key="1">
    <source>
        <dbReference type="ARBA" id="ARBA00001946"/>
    </source>
</evidence>
<keyword evidence="6 13" id="KW-0255">Endonuclease</keyword>
<evidence type="ECO:0000256" key="10">
    <source>
        <dbReference type="ARBA" id="ARBA00023172"/>
    </source>
</evidence>
<evidence type="ECO:0000313" key="16">
    <source>
        <dbReference type="EMBL" id="CAG9802216.1"/>
    </source>
</evidence>
<dbReference type="Proteomes" id="UP001153620">
    <property type="component" value="Chromosome 2"/>
</dbReference>
<evidence type="ECO:0000256" key="6">
    <source>
        <dbReference type="ARBA" id="ARBA00022759"/>
    </source>
</evidence>
<keyword evidence="9 13" id="KW-0460">Magnesium</keyword>
<dbReference type="SUPFAM" id="SSF47802">
    <property type="entry name" value="DNA polymerase beta, N-terminal domain-like"/>
    <property type="match status" value="1"/>
</dbReference>
<feature type="compositionally biased region" description="Acidic residues" evidence="14">
    <location>
        <begin position="186"/>
        <end position="200"/>
    </location>
</feature>
<dbReference type="EMBL" id="OU895878">
    <property type="protein sequence ID" value="CAG9802216.1"/>
    <property type="molecule type" value="Genomic_DNA"/>
</dbReference>
<comment type="subunit">
    <text evidence="13">Interacts with EME1.</text>
</comment>
<keyword evidence="7 13" id="KW-0227">DNA damage</keyword>
<dbReference type="GO" id="GO:0048476">
    <property type="term" value="C:Holliday junction resolvase complex"/>
    <property type="evidence" value="ECO:0007669"/>
    <property type="project" value="UniProtKB-UniRule"/>
</dbReference>
<name>A0A9N9RS23_9DIPT</name>
<dbReference type="GO" id="GO:0000727">
    <property type="term" value="P:double-strand break repair via break-induced replication"/>
    <property type="evidence" value="ECO:0007669"/>
    <property type="project" value="UniProtKB-UniRule"/>
</dbReference>
<evidence type="ECO:0000256" key="14">
    <source>
        <dbReference type="SAM" id="MobiDB-lite"/>
    </source>
</evidence>
<dbReference type="FunFam" id="3.40.50.10130:FF:000003">
    <property type="entry name" value="Crossover junction endonuclease MUS81"/>
    <property type="match status" value="1"/>
</dbReference>
<evidence type="ECO:0000256" key="4">
    <source>
        <dbReference type="ARBA" id="ARBA00022722"/>
    </source>
</evidence>
<dbReference type="FunFam" id="1.10.150.110:FF:000001">
    <property type="entry name" value="Putative Crossover junction endonuclease MUS81"/>
    <property type="match status" value="1"/>
</dbReference>
<dbReference type="OrthoDB" id="5963188at2759"/>
<evidence type="ECO:0000256" key="12">
    <source>
        <dbReference type="ARBA" id="ARBA00023242"/>
    </source>
</evidence>
<dbReference type="InterPro" id="IPR027421">
    <property type="entry name" value="DNA_pol_lamdba_lyase_dom_sf"/>
</dbReference>
<dbReference type="GO" id="GO:0005634">
    <property type="term" value="C:nucleus"/>
    <property type="evidence" value="ECO:0007669"/>
    <property type="project" value="UniProtKB-SubCell"/>
</dbReference>
<keyword evidence="17" id="KW-1185">Reference proteome</keyword>
<dbReference type="Gene3D" id="1.10.150.670">
    <property type="entry name" value="Crossover junction endonuclease EME1, DNA-binding domain"/>
    <property type="match status" value="1"/>
</dbReference>
<dbReference type="PANTHER" id="PTHR13451:SF0">
    <property type="entry name" value="CROSSOVER JUNCTION ENDONUCLEASE MUS81"/>
    <property type="match status" value="1"/>
</dbReference>
<dbReference type="GO" id="GO:0031573">
    <property type="term" value="P:mitotic intra-S DNA damage checkpoint signaling"/>
    <property type="evidence" value="ECO:0007669"/>
    <property type="project" value="TreeGrafter"/>
</dbReference>
<dbReference type="GO" id="GO:0031297">
    <property type="term" value="P:replication fork processing"/>
    <property type="evidence" value="ECO:0007669"/>
    <property type="project" value="UniProtKB-ARBA"/>
</dbReference>
<sequence length="610" mass="70131">MEGKKRIKVALKTPNPLFKQWLKELIDEAVKKKKKISKTYQKALDSLEKYPLTLYSGHDCAILDGFGQRICEILEQKLQQHLGIRYINNPDFRNLCFKDKVVMLQKQEHDELLEFIKDIEASHLTEDSLADKTTKSLKNITNLSIIEEDVEMKNDSMDMNDDDILMDLQDEKECIDLQNVKNPIDTDSEESDDKQSDEDSFDRMIKKYCPEKPINKPKTQLQLPKPVINSPTSSVQNRILKKFKSFSAVGNIAGPSYASSPISKFLNVENNIRCMNDNDDDDEFDRIVNSNNGIKDNDVLPSPILPKKKTAVLDKNKVPKIPPLSSTKLPKPIIAVENEKQDLFEYTSIDDINPLEYEVMLLIDVGESKTVSSEIKTKLQEQGVKSDIRKLHVGDFLWIAKHKTEKSKEYVLPYIIERKRLDDLSSSIKDGRFHEQKFRLKQCGIENVIYLIENYMKAGKCGLPFATLLQAASNTSIINKFQVKFTENLDHTGLYLAIMSSFIENIFKNKKPVKYKLLEFEAFNQSSVKQRKFTVRETFIKQLLTLKGLSVDIALEITKYYPTPSHLFNAFKDLSKSEGETLLSKITIGDLKRKIPSTISKNIYSYFMYK</sequence>
<comment type="function">
    <text evidence="13">Interacts with EME1 to form a DNA structure-specific endonuclease with substrate preference for branched DNA structures with a 5'-end at the branch nick. Typical substrates include 3'-flap structures, D-loops, replication forks and nicked Holliday junctions. May be required in mitosis for the processing of stalled or collapsed replication fork intermediates. May be required in meiosis for the repair of meiosis-specific double strand breaks subsequent to single-end invasion (SEI).</text>
</comment>
<organism evidence="16 17">
    <name type="scientific">Chironomus riparius</name>
    <dbReference type="NCBI Taxonomy" id="315576"/>
    <lineage>
        <taxon>Eukaryota</taxon>
        <taxon>Metazoa</taxon>
        <taxon>Ecdysozoa</taxon>
        <taxon>Arthropoda</taxon>
        <taxon>Hexapoda</taxon>
        <taxon>Insecta</taxon>
        <taxon>Pterygota</taxon>
        <taxon>Neoptera</taxon>
        <taxon>Endopterygota</taxon>
        <taxon>Diptera</taxon>
        <taxon>Nematocera</taxon>
        <taxon>Chironomoidea</taxon>
        <taxon>Chironomidae</taxon>
        <taxon>Chironominae</taxon>
        <taxon>Chironomus</taxon>
    </lineage>
</organism>
<dbReference type="GO" id="GO:0003677">
    <property type="term" value="F:DNA binding"/>
    <property type="evidence" value="ECO:0007669"/>
    <property type="project" value="UniProtKB-UniRule"/>
</dbReference>
<feature type="region of interest" description="Disordered" evidence="14">
    <location>
        <begin position="179"/>
        <end position="200"/>
    </location>
</feature>
<dbReference type="InterPro" id="IPR047416">
    <property type="entry name" value="XPF_nuclease_Mus81"/>
</dbReference>
<dbReference type="InterPro" id="IPR010996">
    <property type="entry name" value="HHH_MUS81"/>
</dbReference>
<evidence type="ECO:0000259" key="15">
    <source>
        <dbReference type="SMART" id="SM00891"/>
    </source>
</evidence>
<dbReference type="Pfam" id="PF02732">
    <property type="entry name" value="ERCC4"/>
    <property type="match status" value="1"/>
</dbReference>
<evidence type="ECO:0000256" key="7">
    <source>
        <dbReference type="ARBA" id="ARBA00022763"/>
    </source>
</evidence>
<evidence type="ECO:0000256" key="11">
    <source>
        <dbReference type="ARBA" id="ARBA00023204"/>
    </source>
</evidence>
<keyword evidence="11 13" id="KW-0234">DNA repair</keyword>
<dbReference type="Gene3D" id="1.10.150.110">
    <property type="entry name" value="DNA polymerase beta, N-terminal domain-like"/>
    <property type="match status" value="1"/>
</dbReference>
<dbReference type="Gene3D" id="3.40.50.10130">
    <property type="match status" value="1"/>
</dbReference>
<dbReference type="InterPro" id="IPR042530">
    <property type="entry name" value="EME1/EME2_C"/>
</dbReference>
<keyword evidence="4 13" id="KW-0540">Nuclease</keyword>
<evidence type="ECO:0000256" key="13">
    <source>
        <dbReference type="RuleBase" id="RU369042"/>
    </source>
</evidence>
<evidence type="ECO:0000256" key="2">
    <source>
        <dbReference type="ARBA" id="ARBA00004123"/>
    </source>
</evidence>
<feature type="domain" description="ERCC4" evidence="15">
    <location>
        <begin position="360"/>
        <end position="456"/>
    </location>
</feature>
<comment type="subcellular location">
    <subcellularLocation>
        <location evidence="2 13">Nucleus</location>
    </subcellularLocation>
</comment>
<dbReference type="GO" id="GO:0000712">
    <property type="term" value="P:resolution of meiotic recombination intermediates"/>
    <property type="evidence" value="ECO:0007669"/>
    <property type="project" value="TreeGrafter"/>
</dbReference>
<dbReference type="SMART" id="SM00891">
    <property type="entry name" value="ERCC4"/>
    <property type="match status" value="1"/>
</dbReference>
<evidence type="ECO:0000256" key="8">
    <source>
        <dbReference type="ARBA" id="ARBA00022801"/>
    </source>
</evidence>
<dbReference type="SUPFAM" id="SSF52980">
    <property type="entry name" value="Restriction endonuclease-like"/>
    <property type="match status" value="1"/>
</dbReference>
<gene>
    <name evidence="16" type="ORF">CHIRRI_LOCUS5131</name>
</gene>
<dbReference type="GO" id="GO:0006308">
    <property type="term" value="P:DNA catabolic process"/>
    <property type="evidence" value="ECO:0007669"/>
    <property type="project" value="UniProtKB-UniRule"/>
</dbReference>
<dbReference type="InterPro" id="IPR011335">
    <property type="entry name" value="Restrct_endonuc-II-like"/>
</dbReference>
<dbReference type="CDD" id="cd20074">
    <property type="entry name" value="XPF_nuclease_Mus81"/>
    <property type="match status" value="1"/>
</dbReference>
<keyword evidence="8 13" id="KW-0378">Hydrolase</keyword>
<keyword evidence="12 13" id="KW-0539">Nucleus</keyword>
<evidence type="ECO:0000256" key="5">
    <source>
        <dbReference type="ARBA" id="ARBA00022723"/>
    </source>
</evidence>
<dbReference type="EC" id="3.1.22.-" evidence="13"/>
<protein>
    <recommendedName>
        <fullName evidence="13">Crossover junction endonuclease MUS81</fullName>
        <ecNumber evidence="13">3.1.22.-</ecNumber>
    </recommendedName>
</protein>